<feature type="region of interest" description="Disordered" evidence="1">
    <location>
        <begin position="227"/>
        <end position="275"/>
    </location>
</feature>
<keyword evidence="4" id="KW-1185">Reference proteome</keyword>
<reference evidence="4" key="1">
    <citation type="submission" date="2016-06" db="EMBL/GenBank/DDBJ databases">
        <authorList>
            <person name="Varghese N."/>
            <person name="Submissions Spin"/>
        </authorList>
    </citation>
    <scope>NUCLEOTIDE SEQUENCE [LARGE SCALE GENOMIC DNA]</scope>
    <source>
        <strain evidence="4">DSM 43903</strain>
    </source>
</reference>
<evidence type="ECO:0000256" key="1">
    <source>
        <dbReference type="SAM" id="MobiDB-lite"/>
    </source>
</evidence>
<evidence type="ECO:0000313" key="4">
    <source>
        <dbReference type="Proteomes" id="UP000199001"/>
    </source>
</evidence>
<proteinExistence type="predicted"/>
<dbReference type="RefSeq" id="WP_176737206.1">
    <property type="nucleotide sequence ID" value="NZ_FMHZ01000002.1"/>
</dbReference>
<gene>
    <name evidence="3" type="ORF">GA0070606_0516</name>
</gene>
<name>A0A1C6TT18_9ACTN</name>
<dbReference type="Gene3D" id="3.90.1570.30">
    <property type="match status" value="1"/>
</dbReference>
<feature type="compositionally biased region" description="Low complexity" evidence="1">
    <location>
        <begin position="229"/>
        <end position="250"/>
    </location>
</feature>
<dbReference type="STRING" id="47855.GA0070606_0516"/>
<protein>
    <recommendedName>
        <fullName evidence="2">RAMA domain-containing protein</fullName>
    </recommendedName>
</protein>
<accession>A0A1C6TT18</accession>
<evidence type="ECO:0000259" key="2">
    <source>
        <dbReference type="Pfam" id="PF18755"/>
    </source>
</evidence>
<dbReference type="Proteomes" id="UP000199001">
    <property type="component" value="Unassembled WGS sequence"/>
</dbReference>
<dbReference type="AlphaFoldDB" id="A0A1C6TT18"/>
<sequence length="379" mass="42431">MSNLRAVVEQCVERQRRFSQRGQRINEQNTKAGLIAPVIGALGWDLYDPDEVHHEYKRSKHDNPVDYALLLLRTPRLFIEAKALGENLDDPRWANQTIGYATMAGVEWVALTNGAEWRVYNAHAPVPIEDKLFRAVRLEDDVASAVELLRLLSKENMGDNRIEELWKSFFVDRQVHAKLTDLFAGSEPAPELVDLLGRRMPKLSREEVRQSLVRARATFDFPTSVAVSAPAQGQTPPAQAYQPPTQRAPAEPVPPTPVYQLPATRSSTRGPRVTPDERRLKLVDLLAAGRLLPGTTLFGRYLGEQYTAELLADGRVRYRGEICNSPSRAGEAVKIAVHGQDITDARKATDGFDFWQAQDALVGDVVKLKEIRRRVASGR</sequence>
<organism evidence="3 4">
    <name type="scientific">Micromonospora citrea</name>
    <dbReference type="NCBI Taxonomy" id="47855"/>
    <lineage>
        <taxon>Bacteria</taxon>
        <taxon>Bacillati</taxon>
        <taxon>Actinomycetota</taxon>
        <taxon>Actinomycetes</taxon>
        <taxon>Micromonosporales</taxon>
        <taxon>Micromonosporaceae</taxon>
        <taxon>Micromonospora</taxon>
    </lineage>
</organism>
<dbReference type="InterPro" id="IPR040843">
    <property type="entry name" value="RAMA"/>
</dbReference>
<dbReference type="EMBL" id="FMHZ01000002">
    <property type="protein sequence ID" value="SCL44920.1"/>
    <property type="molecule type" value="Genomic_DNA"/>
</dbReference>
<dbReference type="Pfam" id="PF18755">
    <property type="entry name" value="RAMA"/>
    <property type="match status" value="1"/>
</dbReference>
<evidence type="ECO:0000313" key="3">
    <source>
        <dbReference type="EMBL" id="SCL44920.1"/>
    </source>
</evidence>
<feature type="domain" description="RAMA" evidence="2">
    <location>
        <begin position="263"/>
        <end position="374"/>
    </location>
</feature>